<gene>
    <name evidence="1" type="ORF">C4532_05485</name>
</gene>
<sequence>MMRELSRATWDDYDKACQEYHERWKVVDSVLYDLCRRYPNHSDFSEIFAKVSIIGRSYATQIERKIPSSGQQGESITTLAEHFYENRSLLQGLFQNLSEISEPLDENKLNTIIIDHGRTVSLIRKITRNHQNCRSFVSKYMHFHCPAVPIYDGWARECLGSLYRGKDVPKPIELPSGGDEEYYRYAMQFWNLYVEARKHRKNVTVKLLDSFILWWWAPGISGISS</sequence>
<organism evidence="1 2">
    <name type="scientific">Candidatus Abyssobacteria bacterium SURF_17</name>
    <dbReference type="NCBI Taxonomy" id="2093361"/>
    <lineage>
        <taxon>Bacteria</taxon>
        <taxon>Pseudomonadati</taxon>
        <taxon>Candidatus Hydrogenedentota</taxon>
        <taxon>Candidatus Abyssobacteria</taxon>
    </lineage>
</organism>
<name>A0A419F2M6_9BACT</name>
<accession>A0A419F2M6</accession>
<protein>
    <submittedName>
        <fullName evidence="1">Uncharacterized protein</fullName>
    </submittedName>
</protein>
<evidence type="ECO:0000313" key="2">
    <source>
        <dbReference type="Proteomes" id="UP000285961"/>
    </source>
</evidence>
<dbReference type="EMBL" id="QZKI01000040">
    <property type="protein sequence ID" value="RJP72730.1"/>
    <property type="molecule type" value="Genomic_DNA"/>
</dbReference>
<dbReference type="Proteomes" id="UP000285961">
    <property type="component" value="Unassembled WGS sequence"/>
</dbReference>
<reference evidence="1 2" key="1">
    <citation type="journal article" date="2017" name="ISME J.">
        <title>Energy and carbon metabolisms in a deep terrestrial subsurface fluid microbial community.</title>
        <authorList>
            <person name="Momper L."/>
            <person name="Jungbluth S.P."/>
            <person name="Lee M.D."/>
            <person name="Amend J.P."/>
        </authorList>
    </citation>
    <scope>NUCLEOTIDE SEQUENCE [LARGE SCALE GENOMIC DNA]</scope>
    <source>
        <strain evidence="1">SURF_17</strain>
    </source>
</reference>
<evidence type="ECO:0000313" key="1">
    <source>
        <dbReference type="EMBL" id="RJP72730.1"/>
    </source>
</evidence>
<comment type="caution">
    <text evidence="1">The sequence shown here is derived from an EMBL/GenBank/DDBJ whole genome shotgun (WGS) entry which is preliminary data.</text>
</comment>
<dbReference type="AlphaFoldDB" id="A0A419F2M6"/>
<proteinExistence type="predicted"/>